<gene>
    <name evidence="1" type="ORF">RFI_07950</name>
</gene>
<organism evidence="1 2">
    <name type="scientific">Reticulomyxa filosa</name>
    <dbReference type="NCBI Taxonomy" id="46433"/>
    <lineage>
        <taxon>Eukaryota</taxon>
        <taxon>Sar</taxon>
        <taxon>Rhizaria</taxon>
        <taxon>Retaria</taxon>
        <taxon>Foraminifera</taxon>
        <taxon>Monothalamids</taxon>
        <taxon>Reticulomyxidae</taxon>
        <taxon>Reticulomyxa</taxon>
    </lineage>
</organism>
<reference evidence="1 2" key="1">
    <citation type="journal article" date="2013" name="Curr. Biol.">
        <title>The Genome of the Foraminiferan Reticulomyxa filosa.</title>
        <authorList>
            <person name="Glockner G."/>
            <person name="Hulsmann N."/>
            <person name="Schleicher M."/>
            <person name="Noegel A.A."/>
            <person name="Eichinger L."/>
            <person name="Gallinger C."/>
            <person name="Pawlowski J."/>
            <person name="Sierra R."/>
            <person name="Euteneuer U."/>
            <person name="Pillet L."/>
            <person name="Moustafa A."/>
            <person name="Platzer M."/>
            <person name="Groth M."/>
            <person name="Szafranski K."/>
            <person name="Schliwa M."/>
        </authorList>
    </citation>
    <scope>NUCLEOTIDE SEQUENCE [LARGE SCALE GENOMIC DNA]</scope>
</reference>
<proteinExistence type="predicted"/>
<evidence type="ECO:0000313" key="2">
    <source>
        <dbReference type="Proteomes" id="UP000023152"/>
    </source>
</evidence>
<dbReference type="Proteomes" id="UP000023152">
    <property type="component" value="Unassembled WGS sequence"/>
</dbReference>
<comment type="caution">
    <text evidence="1">The sequence shown here is derived from an EMBL/GenBank/DDBJ whole genome shotgun (WGS) entry which is preliminary data.</text>
</comment>
<name>X6NV66_RETFI</name>
<dbReference type="EMBL" id="ASPP01006207">
    <property type="protein sequence ID" value="ETO29177.1"/>
    <property type="molecule type" value="Genomic_DNA"/>
</dbReference>
<keyword evidence="2" id="KW-1185">Reference proteome</keyword>
<dbReference type="AlphaFoldDB" id="X6NV66"/>
<accession>X6NV66</accession>
<protein>
    <submittedName>
        <fullName evidence="1">Uncharacterized protein</fullName>
    </submittedName>
</protein>
<evidence type="ECO:0000313" key="1">
    <source>
        <dbReference type="EMBL" id="ETO29177.1"/>
    </source>
</evidence>
<sequence>MHIFFGGQDELQAELDELEELEADELLSDMPATSAKKKVVEKETEVPDIEVPTHKVAAKKKTEDDELAELEAMIG</sequence>